<dbReference type="PIRSF" id="PIRSF006232">
    <property type="entry name" value="Pirin"/>
    <property type="match status" value="1"/>
</dbReference>
<dbReference type="InterPro" id="IPR014710">
    <property type="entry name" value="RmlC-like_jellyroll"/>
</dbReference>
<dbReference type="CDD" id="cd02247">
    <property type="entry name" value="cupin_pirin_C"/>
    <property type="match status" value="1"/>
</dbReference>
<protein>
    <submittedName>
        <fullName evidence="6">Quercetin 2,3-dioxygenase</fullName>
    </submittedName>
</protein>
<dbReference type="InterPro" id="IPR008778">
    <property type="entry name" value="Pirin_C_dom"/>
</dbReference>
<reference evidence="6 7" key="1">
    <citation type="submission" date="2016-07" db="EMBL/GenBank/DDBJ databases">
        <title>Draft Genome Sequence of Oceanisphaera psychrotolerans, isolated from coastal sediment samples.</title>
        <authorList>
            <person name="Zhuo S."/>
            <person name="Ruan Z."/>
        </authorList>
    </citation>
    <scope>NUCLEOTIDE SEQUENCE [LARGE SCALE GENOMIC DNA]</scope>
    <source>
        <strain evidence="6 7">LAM-WHM-ZC</strain>
    </source>
</reference>
<evidence type="ECO:0000256" key="2">
    <source>
        <dbReference type="PIRSR" id="PIRSR006232-1"/>
    </source>
</evidence>
<comment type="caution">
    <text evidence="6">The sequence shown here is derived from an EMBL/GenBank/DDBJ whole genome shotgun (WGS) entry which is preliminary data.</text>
</comment>
<dbReference type="InterPro" id="IPR011051">
    <property type="entry name" value="RmlC_Cupin_sf"/>
</dbReference>
<evidence type="ECO:0000256" key="1">
    <source>
        <dbReference type="ARBA" id="ARBA00008416"/>
    </source>
</evidence>
<dbReference type="Gene3D" id="2.60.120.10">
    <property type="entry name" value="Jelly Rolls"/>
    <property type="match status" value="2"/>
</dbReference>
<dbReference type="GO" id="GO:0046872">
    <property type="term" value="F:metal ion binding"/>
    <property type="evidence" value="ECO:0007669"/>
    <property type="project" value="UniProtKB-KW"/>
</dbReference>
<evidence type="ECO:0000259" key="5">
    <source>
        <dbReference type="Pfam" id="PF05726"/>
    </source>
</evidence>
<evidence type="ECO:0000256" key="3">
    <source>
        <dbReference type="RuleBase" id="RU003457"/>
    </source>
</evidence>
<evidence type="ECO:0000313" key="6">
    <source>
        <dbReference type="EMBL" id="OIN11015.1"/>
    </source>
</evidence>
<gene>
    <name evidence="6" type="ORF">BFR47_12630</name>
</gene>
<keyword evidence="6" id="KW-0223">Dioxygenase</keyword>
<evidence type="ECO:0000259" key="4">
    <source>
        <dbReference type="Pfam" id="PF02678"/>
    </source>
</evidence>
<comment type="cofactor">
    <cofactor evidence="2">
        <name>Fe cation</name>
        <dbReference type="ChEBI" id="CHEBI:24875"/>
    </cofactor>
    <text evidence="2">Binds 1 Fe cation per subunit.</text>
</comment>
<accession>A0A1J4QHQ7</accession>
<name>A0A1J4QHQ7_9GAMM</name>
<comment type="similarity">
    <text evidence="1 3">Belongs to the pirin family.</text>
</comment>
<dbReference type="EMBL" id="MDKE01000014">
    <property type="protein sequence ID" value="OIN11015.1"/>
    <property type="molecule type" value="Genomic_DNA"/>
</dbReference>
<feature type="domain" description="Pirin C-terminal" evidence="5">
    <location>
        <begin position="181"/>
        <end position="280"/>
    </location>
</feature>
<feature type="binding site" evidence="2">
    <location>
        <position position="61"/>
    </location>
    <ligand>
        <name>Fe cation</name>
        <dbReference type="ChEBI" id="CHEBI:24875"/>
    </ligand>
</feature>
<dbReference type="GO" id="GO:0051213">
    <property type="term" value="F:dioxygenase activity"/>
    <property type="evidence" value="ECO:0007669"/>
    <property type="project" value="UniProtKB-KW"/>
</dbReference>
<evidence type="ECO:0000313" key="7">
    <source>
        <dbReference type="Proteomes" id="UP000243073"/>
    </source>
</evidence>
<proteinExistence type="inferred from homology"/>
<feature type="binding site" evidence="2">
    <location>
        <position position="103"/>
    </location>
    <ligand>
        <name>Fe cation</name>
        <dbReference type="ChEBI" id="CHEBI:24875"/>
    </ligand>
</feature>
<keyword evidence="2" id="KW-0408">Iron</keyword>
<feature type="binding site" evidence="2">
    <location>
        <position position="105"/>
    </location>
    <ligand>
        <name>Fe cation</name>
        <dbReference type="ChEBI" id="CHEBI:24875"/>
    </ligand>
</feature>
<sequence length="281" mass="30850">MNHREVITLYPALATSDGAGVKLKRALGQSQRQRMDPFLMMDNFSSDDAADYIAGFPEHPHRGFETITYMLDGHMLHRDHMGNEGHLRAGDVQWMTAGRGVIHSEMPQQEAGRMRGFQIWLNLPAALKMQPAHYQDIRAATLPRLALDGDGELVLLAGTLTLNNQSLTGPIQSEHTRPLIVDIRLAPHQQLTLPVPAGLGALVYAFEGALQLGNTLLPHEHTALLGDGDRLTLLAGDQGGRLLLLAGKALNEPVVQYGPFVMNSMEEIEQAMMDYRAGKLV</sequence>
<feature type="binding site" evidence="2">
    <location>
        <position position="59"/>
    </location>
    <ligand>
        <name>Fe cation</name>
        <dbReference type="ChEBI" id="CHEBI:24875"/>
    </ligand>
</feature>
<feature type="domain" description="Pirin N-terminal" evidence="4">
    <location>
        <begin position="21"/>
        <end position="121"/>
    </location>
</feature>
<dbReference type="CDD" id="cd02909">
    <property type="entry name" value="cupin_pirin_N"/>
    <property type="match status" value="1"/>
</dbReference>
<dbReference type="RefSeq" id="WP_071472359.1">
    <property type="nucleotide sequence ID" value="NZ_MDKE01000014.1"/>
</dbReference>
<dbReference type="OrthoDB" id="9780903at2"/>
<keyword evidence="2" id="KW-0479">Metal-binding</keyword>
<dbReference type="InterPro" id="IPR003829">
    <property type="entry name" value="Pirin_N_dom"/>
</dbReference>
<organism evidence="6 7">
    <name type="scientific">Oceanisphaera psychrotolerans</name>
    <dbReference type="NCBI Taxonomy" id="1414654"/>
    <lineage>
        <taxon>Bacteria</taxon>
        <taxon>Pseudomonadati</taxon>
        <taxon>Pseudomonadota</taxon>
        <taxon>Gammaproteobacteria</taxon>
        <taxon>Aeromonadales</taxon>
        <taxon>Aeromonadaceae</taxon>
        <taxon>Oceanisphaera</taxon>
    </lineage>
</organism>
<dbReference type="InterPro" id="IPR012093">
    <property type="entry name" value="Pirin"/>
</dbReference>
<dbReference type="Proteomes" id="UP000243073">
    <property type="component" value="Unassembled WGS sequence"/>
</dbReference>
<dbReference type="Pfam" id="PF02678">
    <property type="entry name" value="Pirin"/>
    <property type="match status" value="1"/>
</dbReference>
<dbReference type="AlphaFoldDB" id="A0A1J4QHQ7"/>
<keyword evidence="6" id="KW-0560">Oxidoreductase</keyword>
<dbReference type="PANTHER" id="PTHR13903:SF8">
    <property type="entry name" value="PIRIN"/>
    <property type="match status" value="1"/>
</dbReference>
<dbReference type="SUPFAM" id="SSF51182">
    <property type="entry name" value="RmlC-like cupins"/>
    <property type="match status" value="1"/>
</dbReference>
<keyword evidence="7" id="KW-1185">Reference proteome</keyword>
<dbReference type="STRING" id="1414654.BFR47_12630"/>
<dbReference type="PANTHER" id="PTHR13903">
    <property type="entry name" value="PIRIN-RELATED"/>
    <property type="match status" value="1"/>
</dbReference>
<dbReference type="Pfam" id="PF05726">
    <property type="entry name" value="Pirin_C"/>
    <property type="match status" value="1"/>
</dbReference>